<reference evidence="3" key="2">
    <citation type="submission" date="2020-06" db="EMBL/GenBank/DDBJ databases">
        <title>Helianthus annuus Genome sequencing and assembly Release 2.</title>
        <authorList>
            <person name="Gouzy J."/>
            <person name="Langlade N."/>
            <person name="Munos S."/>
        </authorList>
    </citation>
    <scope>NUCLEOTIDE SEQUENCE</scope>
    <source>
        <tissue evidence="3">Leaves</tissue>
    </source>
</reference>
<proteinExistence type="predicted"/>
<dbReference type="Gene3D" id="3.30.590.10">
    <property type="entry name" value="Glutamine synthetase/guanido kinase, catalytic domain"/>
    <property type="match status" value="1"/>
</dbReference>
<protein>
    <recommendedName>
        <fullName evidence="2">Glutamate--ammonia ligase</fullName>
    </recommendedName>
</protein>
<evidence type="ECO:0000313" key="4">
    <source>
        <dbReference type="Proteomes" id="UP000215914"/>
    </source>
</evidence>
<dbReference type="SUPFAM" id="SSF55931">
    <property type="entry name" value="Glutamine synthetase/guanido kinase"/>
    <property type="match status" value="1"/>
</dbReference>
<reference evidence="3" key="1">
    <citation type="journal article" date="2017" name="Nature">
        <title>The sunflower genome provides insights into oil metabolism, flowering and Asterid evolution.</title>
        <authorList>
            <person name="Badouin H."/>
            <person name="Gouzy J."/>
            <person name="Grassa C.J."/>
            <person name="Murat F."/>
            <person name="Staton S.E."/>
            <person name="Cottret L."/>
            <person name="Lelandais-Briere C."/>
            <person name="Owens G.L."/>
            <person name="Carrere S."/>
            <person name="Mayjonade B."/>
            <person name="Legrand L."/>
            <person name="Gill N."/>
            <person name="Kane N.C."/>
            <person name="Bowers J.E."/>
            <person name="Hubner S."/>
            <person name="Bellec A."/>
            <person name="Berard A."/>
            <person name="Berges H."/>
            <person name="Blanchet N."/>
            <person name="Boniface M.C."/>
            <person name="Brunel D."/>
            <person name="Catrice O."/>
            <person name="Chaidir N."/>
            <person name="Claudel C."/>
            <person name="Donnadieu C."/>
            <person name="Faraut T."/>
            <person name="Fievet G."/>
            <person name="Helmstetter N."/>
            <person name="King M."/>
            <person name="Knapp S.J."/>
            <person name="Lai Z."/>
            <person name="Le Paslier M.C."/>
            <person name="Lippi Y."/>
            <person name="Lorenzon L."/>
            <person name="Mandel J.R."/>
            <person name="Marage G."/>
            <person name="Marchand G."/>
            <person name="Marquand E."/>
            <person name="Bret-Mestries E."/>
            <person name="Morien E."/>
            <person name="Nambeesan S."/>
            <person name="Nguyen T."/>
            <person name="Pegot-Espagnet P."/>
            <person name="Pouilly N."/>
            <person name="Raftis F."/>
            <person name="Sallet E."/>
            <person name="Schiex T."/>
            <person name="Thomas J."/>
            <person name="Vandecasteele C."/>
            <person name="Vares D."/>
            <person name="Vear F."/>
            <person name="Vautrin S."/>
            <person name="Crespi M."/>
            <person name="Mangin B."/>
            <person name="Burke J.M."/>
            <person name="Salse J."/>
            <person name="Munos S."/>
            <person name="Vincourt P."/>
            <person name="Rieseberg L.H."/>
            <person name="Langlade N.B."/>
        </authorList>
    </citation>
    <scope>NUCLEOTIDE SEQUENCE</scope>
    <source>
        <tissue evidence="3">Leaves</tissue>
    </source>
</reference>
<dbReference type="GO" id="GO:0016874">
    <property type="term" value="F:ligase activity"/>
    <property type="evidence" value="ECO:0007669"/>
    <property type="project" value="UniProtKB-KW"/>
</dbReference>
<evidence type="ECO:0000256" key="2">
    <source>
        <dbReference type="ARBA" id="ARBA00030668"/>
    </source>
</evidence>
<organism evidence="3 4">
    <name type="scientific">Helianthus annuus</name>
    <name type="common">Common sunflower</name>
    <dbReference type="NCBI Taxonomy" id="4232"/>
    <lineage>
        <taxon>Eukaryota</taxon>
        <taxon>Viridiplantae</taxon>
        <taxon>Streptophyta</taxon>
        <taxon>Embryophyta</taxon>
        <taxon>Tracheophyta</taxon>
        <taxon>Spermatophyta</taxon>
        <taxon>Magnoliopsida</taxon>
        <taxon>eudicotyledons</taxon>
        <taxon>Gunneridae</taxon>
        <taxon>Pentapetalae</taxon>
        <taxon>asterids</taxon>
        <taxon>campanulids</taxon>
        <taxon>Asterales</taxon>
        <taxon>Asteraceae</taxon>
        <taxon>Asteroideae</taxon>
        <taxon>Heliantheae alliance</taxon>
        <taxon>Heliantheae</taxon>
        <taxon>Helianthus</taxon>
    </lineage>
</organism>
<dbReference type="Gramene" id="mRNA:HanXRQr2_Chr01g0037101">
    <property type="protein sequence ID" value="mRNA:HanXRQr2_Chr01g0037101"/>
    <property type="gene ID" value="HanXRQr2_Chr01g0037101"/>
</dbReference>
<dbReference type="EMBL" id="MNCJ02000316">
    <property type="protein sequence ID" value="KAF5823322.1"/>
    <property type="molecule type" value="Genomic_DNA"/>
</dbReference>
<name>A0A9K3JXX4_HELAN</name>
<evidence type="ECO:0000313" key="3">
    <source>
        <dbReference type="EMBL" id="KAF5823322.1"/>
    </source>
</evidence>
<accession>A0A9K3JXX4</accession>
<keyword evidence="3" id="KW-0436">Ligase</keyword>
<comment type="caution">
    <text evidence="3">The sequence shown here is derived from an EMBL/GenBank/DDBJ whole genome shotgun (WGS) entry which is preliminary data.</text>
</comment>
<dbReference type="PANTHER" id="PTHR20852">
    <property type="entry name" value="GLUTAMINE SYNTHETASE"/>
    <property type="match status" value="1"/>
</dbReference>
<dbReference type="PANTHER" id="PTHR20852:SF118">
    <property type="entry name" value="GLUTAMINE SYNTHETASE, CHLOROPLASTIC_MITOCHONDRIAL"/>
    <property type="match status" value="1"/>
</dbReference>
<keyword evidence="4" id="KW-1185">Reference proteome</keyword>
<evidence type="ECO:0000256" key="1">
    <source>
        <dbReference type="ARBA" id="ARBA00011823"/>
    </source>
</evidence>
<comment type="subunit">
    <text evidence="1">Homooctamer.</text>
</comment>
<dbReference type="InterPro" id="IPR014746">
    <property type="entry name" value="Gln_synth/guanido_kin_cat_dom"/>
</dbReference>
<dbReference type="AlphaFoldDB" id="A0A9K3JXX4"/>
<dbReference type="InterPro" id="IPR050292">
    <property type="entry name" value="Glutamine_Synthetase"/>
</dbReference>
<sequence length="125" mass="13929">MVSLRYALISSLGFLLHRFGIEQEYTLLQPDVKWPLGWPVGGYPGPQGLYYCGAGADKSFGRDISDAHYKASFYMPELTSVEPTKKLCLDSGNFKLVQVWELKLETISGVLDTSLRELPSKPVLS</sequence>
<gene>
    <name evidence="3" type="ORF">HanXRQr2_Chr01g0037101</name>
</gene>
<dbReference type="Proteomes" id="UP000215914">
    <property type="component" value="Unassembled WGS sequence"/>
</dbReference>